<gene>
    <name evidence="5" type="ORF">PHLCEN_2v3122</name>
</gene>
<dbReference type="Proteomes" id="UP000186601">
    <property type="component" value="Unassembled WGS sequence"/>
</dbReference>
<dbReference type="OrthoDB" id="240216at2759"/>
<accession>A0A2R6R3X2</accession>
<dbReference type="InterPro" id="IPR023213">
    <property type="entry name" value="CAT-like_dom_sf"/>
</dbReference>
<dbReference type="AlphaFoldDB" id="A0A2R6R3X2"/>
<evidence type="ECO:0000256" key="2">
    <source>
        <dbReference type="PIRSR" id="PIRSR600542-1"/>
    </source>
</evidence>
<dbReference type="Pfam" id="PF00755">
    <property type="entry name" value="Carn_acyltransf"/>
    <property type="match status" value="1"/>
</dbReference>
<dbReference type="PANTHER" id="PTHR22589:SF107">
    <property type="entry name" value="CHOLINE_CARNITINE ACYLTRANSFERASE DOMAIN-CONTAINING PROTEIN"/>
    <property type="match status" value="1"/>
</dbReference>
<feature type="domain" description="Choline/carnitine acyltransferase" evidence="4">
    <location>
        <begin position="14"/>
        <end position="320"/>
    </location>
</feature>
<dbReference type="EMBL" id="MLYV02000282">
    <property type="protein sequence ID" value="PSS19949.1"/>
    <property type="molecule type" value="Genomic_DNA"/>
</dbReference>
<protein>
    <recommendedName>
        <fullName evidence="4">Choline/carnitine acyltransferase domain-containing protein</fullName>
    </recommendedName>
</protein>
<name>A0A2R6R3X2_9APHY</name>
<dbReference type="Gene3D" id="3.30.559.10">
    <property type="entry name" value="Chloramphenicol acetyltransferase-like domain"/>
    <property type="match status" value="1"/>
</dbReference>
<dbReference type="InterPro" id="IPR000542">
    <property type="entry name" value="Carn_acyl_trans"/>
</dbReference>
<comment type="similarity">
    <text evidence="1">Belongs to the carnitine/choline acetyltransferase family.</text>
</comment>
<evidence type="ECO:0000256" key="3">
    <source>
        <dbReference type="SAM" id="MobiDB-lite"/>
    </source>
</evidence>
<evidence type="ECO:0000313" key="6">
    <source>
        <dbReference type="Proteomes" id="UP000186601"/>
    </source>
</evidence>
<keyword evidence="6" id="KW-1185">Reference proteome</keyword>
<feature type="region of interest" description="Disordered" evidence="3">
    <location>
        <begin position="1"/>
        <end position="22"/>
    </location>
</feature>
<organism evidence="5 6">
    <name type="scientific">Hermanssonia centrifuga</name>
    <dbReference type="NCBI Taxonomy" id="98765"/>
    <lineage>
        <taxon>Eukaryota</taxon>
        <taxon>Fungi</taxon>
        <taxon>Dikarya</taxon>
        <taxon>Basidiomycota</taxon>
        <taxon>Agaricomycotina</taxon>
        <taxon>Agaricomycetes</taxon>
        <taxon>Polyporales</taxon>
        <taxon>Meruliaceae</taxon>
        <taxon>Hermanssonia</taxon>
    </lineage>
</organism>
<proteinExistence type="inferred from homology"/>
<dbReference type="PANTHER" id="PTHR22589">
    <property type="entry name" value="CARNITINE O-ACYLTRANSFERASE"/>
    <property type="match status" value="1"/>
</dbReference>
<sequence length="332" mass="37227">MEMDAHLHNLRSSHPSHPARNRWHDKPLTLIFESNTRAGAIGEHSPVDALVPSIIADYAVVQDIDEDAFGASLLDHNTASSEDSVGTGWKRLDWVVDERIQLECLEAEERARKIAEDSDDSVLWFDSYGTEWIKNEAKLAPDAYIQMAMQLAWYRMRGSFTATYETGLTRLFQHGRTETVRTLSTESREWVLSMVDPSASSSKRLSFLHRAIRAHSSLTRAAATGKGIDRHLLGLRCMLRPNDGERHELFEDELFSRSQTWKLSTSGLSAGFQFRGTGFGTPEHDGYGINYIAGPEIIKFGIESKHSCPQTSTSEFIAAISMAMDDMKADED</sequence>
<dbReference type="InterPro" id="IPR039551">
    <property type="entry name" value="Cho/carn_acyl_trans"/>
</dbReference>
<evidence type="ECO:0000313" key="5">
    <source>
        <dbReference type="EMBL" id="PSS19949.1"/>
    </source>
</evidence>
<dbReference type="STRING" id="98765.A0A2R6R3X2"/>
<feature type="active site" description="Proton acceptor" evidence="2">
    <location>
        <position position="44"/>
    </location>
</feature>
<dbReference type="SUPFAM" id="SSF52777">
    <property type="entry name" value="CoA-dependent acyltransferases"/>
    <property type="match status" value="2"/>
</dbReference>
<evidence type="ECO:0000256" key="1">
    <source>
        <dbReference type="ARBA" id="ARBA00005232"/>
    </source>
</evidence>
<dbReference type="GO" id="GO:0016746">
    <property type="term" value="F:acyltransferase activity"/>
    <property type="evidence" value="ECO:0007669"/>
    <property type="project" value="InterPro"/>
</dbReference>
<reference evidence="5 6" key="1">
    <citation type="submission" date="2018-02" db="EMBL/GenBank/DDBJ databases">
        <title>Genome sequence of the basidiomycete white-rot fungus Phlebia centrifuga.</title>
        <authorList>
            <person name="Granchi Z."/>
            <person name="Peng M."/>
            <person name="de Vries R.P."/>
            <person name="Hilden K."/>
            <person name="Makela M.R."/>
            <person name="Grigoriev I."/>
            <person name="Riley R."/>
        </authorList>
    </citation>
    <scope>NUCLEOTIDE SEQUENCE [LARGE SCALE GENOMIC DNA]</scope>
    <source>
        <strain evidence="5 6">FBCC195</strain>
    </source>
</reference>
<comment type="caution">
    <text evidence="5">The sequence shown here is derived from an EMBL/GenBank/DDBJ whole genome shotgun (WGS) entry which is preliminary data.</text>
</comment>
<evidence type="ECO:0000259" key="4">
    <source>
        <dbReference type="Pfam" id="PF00755"/>
    </source>
</evidence>